<dbReference type="GO" id="GO:0015179">
    <property type="term" value="F:L-amino acid transmembrane transporter activity"/>
    <property type="evidence" value="ECO:0007669"/>
    <property type="project" value="TreeGrafter"/>
</dbReference>
<accession>A0A9N8Z9X6</accession>
<feature type="transmembrane region" description="Helical" evidence="6">
    <location>
        <begin position="38"/>
        <end position="58"/>
    </location>
</feature>
<dbReference type="GO" id="GO:0005774">
    <property type="term" value="C:vacuolar membrane"/>
    <property type="evidence" value="ECO:0007669"/>
    <property type="project" value="TreeGrafter"/>
</dbReference>
<keyword evidence="4 6" id="KW-1133">Transmembrane helix</keyword>
<dbReference type="Proteomes" id="UP000789706">
    <property type="component" value="Unassembled WGS sequence"/>
</dbReference>
<dbReference type="PANTHER" id="PTHR22950">
    <property type="entry name" value="AMINO ACID TRANSPORTER"/>
    <property type="match status" value="1"/>
</dbReference>
<feature type="transmembrane region" description="Helical" evidence="6">
    <location>
        <begin position="64"/>
        <end position="84"/>
    </location>
</feature>
<feature type="transmembrane region" description="Helical" evidence="6">
    <location>
        <begin position="362"/>
        <end position="384"/>
    </location>
</feature>
<organism evidence="8 9">
    <name type="scientific">Diversispora eburnea</name>
    <dbReference type="NCBI Taxonomy" id="1213867"/>
    <lineage>
        <taxon>Eukaryota</taxon>
        <taxon>Fungi</taxon>
        <taxon>Fungi incertae sedis</taxon>
        <taxon>Mucoromycota</taxon>
        <taxon>Glomeromycotina</taxon>
        <taxon>Glomeromycetes</taxon>
        <taxon>Diversisporales</taxon>
        <taxon>Diversisporaceae</taxon>
        <taxon>Diversispora</taxon>
    </lineage>
</organism>
<evidence type="ECO:0000313" key="9">
    <source>
        <dbReference type="Proteomes" id="UP000789706"/>
    </source>
</evidence>
<feature type="transmembrane region" description="Helical" evidence="6">
    <location>
        <begin position="105"/>
        <end position="131"/>
    </location>
</feature>
<dbReference type="PANTHER" id="PTHR22950:SF349">
    <property type="entry name" value="AMINO ACID TRANSPORTER TRANSMEMBRANE DOMAIN-CONTAINING PROTEIN"/>
    <property type="match status" value="1"/>
</dbReference>
<sequence length="428" mass="47927">MNNSISKVTFRSDYGSIYNGSTCKDPNELKSKGSNWTAYMNIVCVLAGSGTLGIPYAIQLGGWISIPILILSAIMTYYANIKLIECLYYDGTRKTSMSDLAYEAYGNVGFLIIGFFFNALCIGCPILFLILAGHSLQELFINVGIDLGIRTWVYICASIMCIPFILLRSMKEAAFLSVVGTITTAFVIIVISVTSVVEYPNNRDKQHEFINFRNIPLSMATFSFSYGGNFIFPQVEASLKEPNAWTEILRFAIFSVTIMYLIIGIPAYLTYGETLRSPVYIGLQPGFPITISIIMITIHILLALPVYLTVFSVEIENYLGFDTKNLSKIRQHILRILLRIIIMIFTVYIAVNVPYFSDLMQLFGATGNGVLSVIAPILFWIKLIGWKELNGFKDKCWVIFMLTFSTCVTVIGTIDALNILWIDITEKS</sequence>
<feature type="domain" description="Amino acid transporter transmembrane" evidence="7">
    <location>
        <begin position="32"/>
        <end position="411"/>
    </location>
</feature>
<feature type="transmembrane region" description="Helical" evidence="6">
    <location>
        <begin position="336"/>
        <end position="356"/>
    </location>
</feature>
<evidence type="ECO:0000256" key="3">
    <source>
        <dbReference type="ARBA" id="ARBA00022692"/>
    </source>
</evidence>
<dbReference type="EMBL" id="CAJVPK010000267">
    <property type="protein sequence ID" value="CAG8485837.1"/>
    <property type="molecule type" value="Genomic_DNA"/>
</dbReference>
<dbReference type="AlphaFoldDB" id="A0A9N8Z9X6"/>
<dbReference type="OrthoDB" id="40134at2759"/>
<evidence type="ECO:0000256" key="2">
    <source>
        <dbReference type="ARBA" id="ARBA00008066"/>
    </source>
</evidence>
<feature type="transmembrane region" description="Helical" evidence="6">
    <location>
        <begin position="217"/>
        <end position="236"/>
    </location>
</feature>
<evidence type="ECO:0000256" key="6">
    <source>
        <dbReference type="SAM" id="Phobius"/>
    </source>
</evidence>
<keyword evidence="9" id="KW-1185">Reference proteome</keyword>
<dbReference type="Pfam" id="PF01490">
    <property type="entry name" value="Aa_trans"/>
    <property type="match status" value="1"/>
</dbReference>
<feature type="transmembrane region" description="Helical" evidence="6">
    <location>
        <begin position="396"/>
        <end position="422"/>
    </location>
</feature>
<feature type="transmembrane region" description="Helical" evidence="6">
    <location>
        <begin position="151"/>
        <end position="167"/>
    </location>
</feature>
<name>A0A9N8Z9X6_9GLOM</name>
<evidence type="ECO:0000256" key="5">
    <source>
        <dbReference type="ARBA" id="ARBA00023136"/>
    </source>
</evidence>
<feature type="transmembrane region" description="Helical" evidence="6">
    <location>
        <begin position="174"/>
        <end position="197"/>
    </location>
</feature>
<protein>
    <submittedName>
        <fullName evidence="8">6020_t:CDS:1</fullName>
    </submittedName>
</protein>
<keyword evidence="5 6" id="KW-0472">Membrane</keyword>
<proteinExistence type="inferred from homology"/>
<evidence type="ECO:0000256" key="1">
    <source>
        <dbReference type="ARBA" id="ARBA00004141"/>
    </source>
</evidence>
<gene>
    <name evidence="8" type="ORF">DEBURN_LOCUS3911</name>
</gene>
<comment type="caution">
    <text evidence="8">The sequence shown here is derived from an EMBL/GenBank/DDBJ whole genome shotgun (WGS) entry which is preliminary data.</text>
</comment>
<keyword evidence="3 6" id="KW-0812">Transmembrane</keyword>
<comment type="similarity">
    <text evidence="2">Belongs to the amino acid/polyamine transporter 2 family.</text>
</comment>
<feature type="transmembrane region" description="Helical" evidence="6">
    <location>
        <begin position="289"/>
        <end position="315"/>
    </location>
</feature>
<feature type="transmembrane region" description="Helical" evidence="6">
    <location>
        <begin position="248"/>
        <end position="269"/>
    </location>
</feature>
<evidence type="ECO:0000313" key="8">
    <source>
        <dbReference type="EMBL" id="CAG8485837.1"/>
    </source>
</evidence>
<dbReference type="InterPro" id="IPR013057">
    <property type="entry name" value="AA_transpt_TM"/>
</dbReference>
<comment type="subcellular location">
    <subcellularLocation>
        <location evidence="1">Membrane</location>
        <topology evidence="1">Multi-pass membrane protein</topology>
    </subcellularLocation>
</comment>
<evidence type="ECO:0000256" key="4">
    <source>
        <dbReference type="ARBA" id="ARBA00022989"/>
    </source>
</evidence>
<evidence type="ECO:0000259" key="7">
    <source>
        <dbReference type="Pfam" id="PF01490"/>
    </source>
</evidence>
<reference evidence="8" key="1">
    <citation type="submission" date="2021-06" db="EMBL/GenBank/DDBJ databases">
        <authorList>
            <person name="Kallberg Y."/>
            <person name="Tangrot J."/>
            <person name="Rosling A."/>
        </authorList>
    </citation>
    <scope>NUCLEOTIDE SEQUENCE</scope>
    <source>
        <strain evidence="8">AZ414A</strain>
    </source>
</reference>